<feature type="domain" description="Helix-turn-helix" evidence="1">
    <location>
        <begin position="66"/>
        <end position="110"/>
    </location>
</feature>
<dbReference type="RefSeq" id="WP_278491064.1">
    <property type="nucleotide sequence ID" value="NZ_JABZTM010000133.1"/>
</dbReference>
<accession>A0A9D5WWR6</accession>
<dbReference type="AlphaFoldDB" id="A0A9D5WWR6"/>
<protein>
    <submittedName>
        <fullName evidence="2">Helix-turn-helix domain-containing protein</fullName>
    </submittedName>
</protein>
<dbReference type="SUPFAM" id="SSF46955">
    <property type="entry name" value="Putative DNA-binding domain"/>
    <property type="match status" value="1"/>
</dbReference>
<name>A0A9D5WWR6_9BACT</name>
<dbReference type="InterPro" id="IPR009061">
    <property type="entry name" value="DNA-bd_dom_put_sf"/>
</dbReference>
<dbReference type="NCBIfam" id="TIGR01764">
    <property type="entry name" value="excise"/>
    <property type="match status" value="1"/>
</dbReference>
<dbReference type="Proteomes" id="UP000787419">
    <property type="component" value="Unassembled WGS sequence"/>
</dbReference>
<reference evidence="2" key="1">
    <citation type="submission" date="2020-04" db="EMBL/GenBank/DDBJ databases">
        <title>Deep metagenomics examines the oral microbiome during advanced dental caries in children, revealing novel taxa and co-occurrences with host molecules.</title>
        <authorList>
            <person name="Baker J.L."/>
            <person name="Morton J.T."/>
            <person name="Dinis M."/>
            <person name="Alvarez R."/>
            <person name="Tran N.C."/>
            <person name="Knight R."/>
            <person name="Edlund A."/>
        </authorList>
    </citation>
    <scope>NUCLEOTIDE SEQUENCE</scope>
    <source>
        <strain evidence="2">JCVI_32_bin.50</strain>
    </source>
</reference>
<organism evidence="2 3">
    <name type="scientific">Prevotella nigrescens</name>
    <dbReference type="NCBI Taxonomy" id="28133"/>
    <lineage>
        <taxon>Bacteria</taxon>
        <taxon>Pseudomonadati</taxon>
        <taxon>Bacteroidota</taxon>
        <taxon>Bacteroidia</taxon>
        <taxon>Bacteroidales</taxon>
        <taxon>Prevotellaceae</taxon>
        <taxon>Prevotella</taxon>
    </lineage>
</organism>
<dbReference type="EMBL" id="JABZTM010000133">
    <property type="protein sequence ID" value="MBF1447704.1"/>
    <property type="molecule type" value="Genomic_DNA"/>
</dbReference>
<evidence type="ECO:0000313" key="2">
    <source>
        <dbReference type="EMBL" id="MBF1447704.1"/>
    </source>
</evidence>
<dbReference type="InterPro" id="IPR041657">
    <property type="entry name" value="HTH_17"/>
</dbReference>
<dbReference type="Pfam" id="PF12728">
    <property type="entry name" value="HTH_17"/>
    <property type="match status" value="1"/>
</dbReference>
<dbReference type="InterPro" id="IPR010093">
    <property type="entry name" value="SinI_DNA-bd"/>
</dbReference>
<evidence type="ECO:0000313" key="3">
    <source>
        <dbReference type="Proteomes" id="UP000787419"/>
    </source>
</evidence>
<proteinExistence type="predicted"/>
<comment type="caution">
    <text evidence="2">The sequence shown here is derived from an EMBL/GenBank/DDBJ whole genome shotgun (WGS) entry which is preliminary data.</text>
</comment>
<evidence type="ECO:0000259" key="1">
    <source>
        <dbReference type="Pfam" id="PF12728"/>
    </source>
</evidence>
<dbReference type="GO" id="GO:0003677">
    <property type="term" value="F:DNA binding"/>
    <property type="evidence" value="ECO:0007669"/>
    <property type="project" value="InterPro"/>
</dbReference>
<gene>
    <name evidence="2" type="ORF">HXN55_10045</name>
</gene>
<sequence>MEFKRTCEWCGKAFMAHCYKTRYCSKQCNGKAYKNALKLKRRQEFMDGEELAKQDKPVEGVQDKPFLTPTETARLLGVGRATVYRYMAQGYIKAKQYRGKTLIRRKDIEKSFDNAPDYKKHRTKRCRKPTSELYTLKEIMQKYEMSRKAVWARCEKYDIPKIYKGRNTFWSKAQVDKYFATIVTDYNKDEWYSPSDIEIRFHMSHAAVLAWAMRNRVPRFHKGKDVYYSKIHVDYLKGVSDIDPDFYTYKEAMDKYGLNMNQVANIVRTKDLTRKQKGGKTVFSRKEFDAQMKVELKDFGIIK</sequence>